<comment type="caution">
    <text evidence="7">The sequence shown here is derived from an EMBL/GenBank/DDBJ whole genome shotgun (WGS) entry which is preliminary data.</text>
</comment>
<dbReference type="Pfam" id="PF01553">
    <property type="entry name" value="Acyltransferase"/>
    <property type="match status" value="1"/>
</dbReference>
<comment type="pathway">
    <text evidence="1">Lipid metabolism.</text>
</comment>
<dbReference type="RefSeq" id="WP_340342388.1">
    <property type="nucleotide sequence ID" value="NZ_JBBKZT010000004.1"/>
</dbReference>
<keyword evidence="8" id="KW-1185">Reference proteome</keyword>
<keyword evidence="5 7" id="KW-0012">Acyltransferase</keyword>
<dbReference type="EMBL" id="JBBKZT010000004">
    <property type="protein sequence ID" value="MEJ8847248.1"/>
    <property type="molecule type" value="Genomic_DNA"/>
</dbReference>
<reference evidence="7 8" key="1">
    <citation type="submission" date="2024-03" db="EMBL/GenBank/DDBJ databases">
        <title>Novel species of the genus Variovorax.</title>
        <authorList>
            <person name="Liu Q."/>
            <person name="Xin Y.-H."/>
        </authorList>
    </citation>
    <scope>NUCLEOTIDE SEQUENCE [LARGE SCALE GENOMIC DNA]</scope>
    <source>
        <strain evidence="7 8">KACC 18900</strain>
    </source>
</reference>
<dbReference type="Proteomes" id="UP001385892">
    <property type="component" value="Unassembled WGS sequence"/>
</dbReference>
<evidence type="ECO:0000256" key="2">
    <source>
        <dbReference type="ARBA" id="ARBA00022516"/>
    </source>
</evidence>
<evidence type="ECO:0000256" key="3">
    <source>
        <dbReference type="ARBA" id="ARBA00022679"/>
    </source>
</evidence>
<accession>A0ABU8WIA1</accession>
<dbReference type="SMART" id="SM00563">
    <property type="entry name" value="PlsC"/>
    <property type="match status" value="1"/>
</dbReference>
<dbReference type="PANTHER" id="PTHR10434:SF64">
    <property type="entry name" value="1-ACYL-SN-GLYCEROL-3-PHOSPHATE ACYLTRANSFERASE-RELATED"/>
    <property type="match status" value="1"/>
</dbReference>
<evidence type="ECO:0000259" key="6">
    <source>
        <dbReference type="SMART" id="SM00563"/>
    </source>
</evidence>
<dbReference type="PANTHER" id="PTHR10434">
    <property type="entry name" value="1-ACYL-SN-GLYCEROL-3-PHOSPHATE ACYLTRANSFERASE"/>
    <property type="match status" value="1"/>
</dbReference>
<evidence type="ECO:0000313" key="7">
    <source>
        <dbReference type="EMBL" id="MEJ8847248.1"/>
    </source>
</evidence>
<dbReference type="CDD" id="cd07989">
    <property type="entry name" value="LPLAT_AGPAT-like"/>
    <property type="match status" value="1"/>
</dbReference>
<gene>
    <name evidence="7" type="ORF">WKW82_11340</name>
</gene>
<evidence type="ECO:0000313" key="8">
    <source>
        <dbReference type="Proteomes" id="UP001385892"/>
    </source>
</evidence>
<protein>
    <submittedName>
        <fullName evidence="7">Lysophospholipid acyltransferase family protein</fullName>
    </submittedName>
</protein>
<proteinExistence type="predicted"/>
<dbReference type="InterPro" id="IPR002123">
    <property type="entry name" value="Plipid/glycerol_acylTrfase"/>
</dbReference>
<dbReference type="SUPFAM" id="SSF69593">
    <property type="entry name" value="Glycerol-3-phosphate (1)-acyltransferase"/>
    <property type="match status" value="1"/>
</dbReference>
<evidence type="ECO:0000256" key="4">
    <source>
        <dbReference type="ARBA" id="ARBA00023098"/>
    </source>
</evidence>
<evidence type="ECO:0000256" key="1">
    <source>
        <dbReference type="ARBA" id="ARBA00005189"/>
    </source>
</evidence>
<keyword evidence="3" id="KW-0808">Transferase</keyword>
<dbReference type="GO" id="GO:0016746">
    <property type="term" value="F:acyltransferase activity"/>
    <property type="evidence" value="ECO:0007669"/>
    <property type="project" value="UniProtKB-KW"/>
</dbReference>
<keyword evidence="4" id="KW-0443">Lipid metabolism</keyword>
<name>A0ABU8WIA1_9BURK</name>
<keyword evidence="2" id="KW-0444">Lipid biosynthesis</keyword>
<organism evidence="7 8">
    <name type="scientific">Variovorax rhizosphaerae</name>
    <dbReference type="NCBI Taxonomy" id="1836200"/>
    <lineage>
        <taxon>Bacteria</taxon>
        <taxon>Pseudomonadati</taxon>
        <taxon>Pseudomonadota</taxon>
        <taxon>Betaproteobacteria</taxon>
        <taxon>Burkholderiales</taxon>
        <taxon>Comamonadaceae</taxon>
        <taxon>Variovorax</taxon>
    </lineage>
</organism>
<feature type="domain" description="Phospholipid/glycerol acyltransferase" evidence="6">
    <location>
        <begin position="67"/>
        <end position="179"/>
    </location>
</feature>
<sequence length="249" mass="27604">MRSLVACWKLLYAIAYAFKGWCTIRFTFARRTPEERAKCVQDWARGMLGVFGIQVVVQGTPPGHGPMLVVINHLSWLDILAVHAAQHVRFVAKSNIRHWPMLGMMSAEAGTLFIERERPRDALRVVHRMAEAMRGGDLIAVFPEGTTGDGRELLPFHANLLQAAISSGAPVLPAALRFAESSTGETSFAPSYIGDDSLLDSVWRTLCAPPLTAFVRFGEPQDPQGRDRRAWAESLHGDIDALRRQTFVP</sequence>
<evidence type="ECO:0000256" key="5">
    <source>
        <dbReference type="ARBA" id="ARBA00023315"/>
    </source>
</evidence>